<organism evidence="7 8">
    <name type="scientific">Gossypium australe</name>
    <dbReference type="NCBI Taxonomy" id="47621"/>
    <lineage>
        <taxon>Eukaryota</taxon>
        <taxon>Viridiplantae</taxon>
        <taxon>Streptophyta</taxon>
        <taxon>Embryophyta</taxon>
        <taxon>Tracheophyta</taxon>
        <taxon>Spermatophyta</taxon>
        <taxon>Magnoliopsida</taxon>
        <taxon>eudicotyledons</taxon>
        <taxon>Gunneridae</taxon>
        <taxon>Pentapetalae</taxon>
        <taxon>rosids</taxon>
        <taxon>malvids</taxon>
        <taxon>Malvales</taxon>
        <taxon>Malvaceae</taxon>
        <taxon>Malvoideae</taxon>
        <taxon>Gossypium</taxon>
    </lineage>
</organism>
<dbReference type="Gene3D" id="3.30.40.10">
    <property type="entry name" value="Zinc/RING finger domain, C3HC4 (zinc finger)"/>
    <property type="match status" value="2"/>
</dbReference>
<evidence type="ECO:0000256" key="5">
    <source>
        <dbReference type="SAM" id="Phobius"/>
    </source>
</evidence>
<dbReference type="FunFam" id="3.10.450.40:FF:000016">
    <property type="entry name" value="Predicted protein"/>
    <property type="match status" value="1"/>
</dbReference>
<dbReference type="PANTHER" id="PTHR23012:SF215">
    <property type="entry name" value="RING_FYVE_PHD ZINC FINGER SUPERFAMILY PROTEIN"/>
    <property type="match status" value="1"/>
</dbReference>
<dbReference type="GO" id="GO:0008270">
    <property type="term" value="F:zinc ion binding"/>
    <property type="evidence" value="ECO:0007669"/>
    <property type="project" value="UniProtKB-KW"/>
</dbReference>
<feature type="region of interest" description="Disordered" evidence="4">
    <location>
        <begin position="443"/>
        <end position="471"/>
    </location>
</feature>
<dbReference type="InterPro" id="IPR022143">
    <property type="entry name" value="DUF3675"/>
</dbReference>
<dbReference type="SUPFAM" id="SSF57850">
    <property type="entry name" value="RING/U-box"/>
    <property type="match status" value="2"/>
</dbReference>
<keyword evidence="5" id="KW-0472">Membrane</keyword>
<dbReference type="InterPro" id="IPR013083">
    <property type="entry name" value="Znf_RING/FYVE/PHD"/>
</dbReference>
<dbReference type="SMART" id="SM00744">
    <property type="entry name" value="RINGv"/>
    <property type="match status" value="2"/>
</dbReference>
<dbReference type="InterPro" id="IPR033275">
    <property type="entry name" value="MARCH-like"/>
</dbReference>
<reference evidence="7" key="1">
    <citation type="submission" date="2019-08" db="EMBL/GenBank/DDBJ databases">
        <authorList>
            <person name="Liu F."/>
        </authorList>
    </citation>
    <scope>NUCLEOTIDE SEQUENCE [LARGE SCALE GENOMIC DNA]</scope>
    <source>
        <strain evidence="7">PA1801</strain>
        <tissue evidence="7">Leaf</tissue>
    </source>
</reference>
<evidence type="ECO:0000256" key="4">
    <source>
        <dbReference type="SAM" id="MobiDB-lite"/>
    </source>
</evidence>
<dbReference type="Pfam" id="PF12906">
    <property type="entry name" value="RINGv"/>
    <property type="match status" value="2"/>
</dbReference>
<dbReference type="GO" id="GO:0016567">
    <property type="term" value="P:protein ubiquitination"/>
    <property type="evidence" value="ECO:0007669"/>
    <property type="project" value="TreeGrafter"/>
</dbReference>
<dbReference type="CDD" id="cd16495">
    <property type="entry name" value="RING_CH-C4HC3_MARCH"/>
    <property type="match status" value="2"/>
</dbReference>
<evidence type="ECO:0000313" key="8">
    <source>
        <dbReference type="Proteomes" id="UP000325315"/>
    </source>
</evidence>
<keyword evidence="5" id="KW-1133">Transmembrane helix</keyword>
<sequence>MRDHLVVCVDRLTKSESLKPVNEPEVAGPSGEGSFMVAEPHVCAIDVEEVEEHSSCDEEEPLIETVECRICQDEDNINNLETPCSCSGSLKFAHRKCVQRWCNEKGDITCEICHQPYQPGYTAPPPPPRPEVPTIDIRPVEWTVAGAPLGLHDQQIFAVAAEHRILDHGYDEYAEPDSSGTEFFRAAALTLMALLSLRHALYLTSGEEDDDLSRFISLLLLRAAGFLLPCYIVAWAISIFKHRRQRQEAAAIAAADVAVSAEPVETNPPTEYMNPKTQVSPSPIFDDSVDAEVAYNYGSKLKRQREEDGGESDEVSKKQKAETSVGDEIIEKNSMPSVSSRVRLGQKEFGSFVEIFEYFYNLLHYWATHLNLNKYEHMVLLELLKKGHEEPDKKIGKGIKGFQVRIHPVWKSKCFFVIKDDDTFDDFSFWKCVDHILPLPDEMKQPDTNKASNGSRGGKGSGRGRGKRRKMSDHLVVCVESLKSVNEPEVAGPSGEGSSIVAEPHVCPIDVEEVEEHGSCDEEEPLIQTVECRICQDEDNINNLETPCSCSGSLKFAHRKCVQRWCNEKGDITCEICHQPYQPGYTVPPPPPRPEWTVAGAPLGLHDQRILAVAAERRILEHGYDEYAEPDSSGTEFFRAAALTLMALLFLRHALYLTSGEEDDDLSRFISLFLLRAAGFLLPCYIVAWAISILQRRRQRQEAAAIAAADVAKFEN</sequence>
<keyword evidence="2" id="KW-0863">Zinc-finger</keyword>
<protein>
    <submittedName>
        <fullName evidence="7">E3 ubiquitin-protein ligase MARCH2</fullName>
    </submittedName>
</protein>
<evidence type="ECO:0000256" key="1">
    <source>
        <dbReference type="ARBA" id="ARBA00022723"/>
    </source>
</evidence>
<dbReference type="PROSITE" id="PS51292">
    <property type="entry name" value="ZF_RING_CH"/>
    <property type="match status" value="2"/>
</dbReference>
<gene>
    <name evidence="7" type="ORF">EPI10_025928</name>
</gene>
<dbReference type="Pfam" id="PF12428">
    <property type="entry name" value="DUF3675"/>
    <property type="match status" value="2"/>
</dbReference>
<keyword evidence="1" id="KW-0479">Metal-binding</keyword>
<feature type="transmembrane region" description="Helical" evidence="5">
    <location>
        <begin position="215"/>
        <end position="237"/>
    </location>
</feature>
<keyword evidence="3" id="KW-0862">Zinc</keyword>
<feature type="domain" description="RING-CH-type" evidence="6">
    <location>
        <begin position="524"/>
        <end position="584"/>
    </location>
</feature>
<dbReference type="EMBL" id="SMMG02000005">
    <property type="protein sequence ID" value="KAA3475792.1"/>
    <property type="molecule type" value="Genomic_DNA"/>
</dbReference>
<keyword evidence="8" id="KW-1185">Reference proteome</keyword>
<dbReference type="PANTHER" id="PTHR23012">
    <property type="entry name" value="RING/FYVE/PHD ZINC FINGER DOMAIN-CONTAINING"/>
    <property type="match status" value="1"/>
</dbReference>
<evidence type="ECO:0000259" key="6">
    <source>
        <dbReference type="PROSITE" id="PS51292"/>
    </source>
</evidence>
<keyword evidence="5" id="KW-0812">Transmembrane</keyword>
<feature type="domain" description="RING-CH-type" evidence="6">
    <location>
        <begin position="60"/>
        <end position="120"/>
    </location>
</feature>
<dbReference type="Proteomes" id="UP000325315">
    <property type="component" value="Unassembled WGS sequence"/>
</dbReference>
<evidence type="ECO:0000256" key="3">
    <source>
        <dbReference type="ARBA" id="ARBA00022833"/>
    </source>
</evidence>
<dbReference type="Gene3D" id="3.10.450.40">
    <property type="match status" value="1"/>
</dbReference>
<feature type="compositionally biased region" description="Basic residues" evidence="4">
    <location>
        <begin position="462"/>
        <end position="471"/>
    </location>
</feature>
<comment type="caution">
    <text evidence="7">The sequence shown here is derived from an EMBL/GenBank/DDBJ whole genome shotgun (WGS) entry which is preliminary data.</text>
</comment>
<feature type="region of interest" description="Disordered" evidence="4">
    <location>
        <begin position="265"/>
        <end position="284"/>
    </location>
</feature>
<feature type="region of interest" description="Disordered" evidence="4">
    <location>
        <begin position="302"/>
        <end position="330"/>
    </location>
</feature>
<evidence type="ECO:0000313" key="7">
    <source>
        <dbReference type="EMBL" id="KAA3475792.1"/>
    </source>
</evidence>
<dbReference type="OrthoDB" id="409625at2759"/>
<dbReference type="AlphaFoldDB" id="A0A5B6W433"/>
<feature type="transmembrane region" description="Helical" evidence="5">
    <location>
        <begin position="637"/>
        <end position="657"/>
    </location>
</feature>
<dbReference type="InterPro" id="IPR011016">
    <property type="entry name" value="Znf_RING-CH"/>
</dbReference>
<dbReference type="Pfam" id="PF11523">
    <property type="entry name" value="DUF3223"/>
    <property type="match status" value="1"/>
</dbReference>
<accession>A0A5B6W433</accession>
<dbReference type="GO" id="GO:0004842">
    <property type="term" value="F:ubiquitin-protein transferase activity"/>
    <property type="evidence" value="ECO:0007669"/>
    <property type="project" value="TreeGrafter"/>
</dbReference>
<dbReference type="FunFam" id="3.30.40.10:FF:000146">
    <property type="entry name" value="RING/FYVE/PHD zinc finger protein"/>
    <property type="match status" value="2"/>
</dbReference>
<proteinExistence type="predicted"/>
<dbReference type="GO" id="GO:0016020">
    <property type="term" value="C:membrane"/>
    <property type="evidence" value="ECO:0007669"/>
    <property type="project" value="TreeGrafter"/>
</dbReference>
<evidence type="ECO:0000256" key="2">
    <source>
        <dbReference type="ARBA" id="ARBA00022771"/>
    </source>
</evidence>
<name>A0A5B6W433_9ROSI</name>
<feature type="transmembrane region" description="Helical" evidence="5">
    <location>
        <begin position="669"/>
        <end position="691"/>
    </location>
</feature>